<dbReference type="OrthoDB" id="7872817at2759"/>
<organism evidence="2 3">
    <name type="scientific">Drosophila willistoni</name>
    <name type="common">Fruit fly</name>
    <dbReference type="NCBI Taxonomy" id="7260"/>
    <lineage>
        <taxon>Eukaryota</taxon>
        <taxon>Metazoa</taxon>
        <taxon>Ecdysozoa</taxon>
        <taxon>Arthropoda</taxon>
        <taxon>Hexapoda</taxon>
        <taxon>Insecta</taxon>
        <taxon>Pterygota</taxon>
        <taxon>Neoptera</taxon>
        <taxon>Endopterygota</taxon>
        <taxon>Diptera</taxon>
        <taxon>Brachycera</taxon>
        <taxon>Muscomorpha</taxon>
        <taxon>Ephydroidea</taxon>
        <taxon>Drosophilidae</taxon>
        <taxon>Drosophila</taxon>
        <taxon>Sophophora</taxon>
    </lineage>
</organism>
<dbReference type="EMBL" id="CH964272">
    <property type="protein sequence ID" value="KRG00167.1"/>
    <property type="molecule type" value="Genomic_DNA"/>
</dbReference>
<feature type="region of interest" description="Disordered" evidence="1">
    <location>
        <begin position="110"/>
        <end position="136"/>
    </location>
</feature>
<accession>A0A0Q9X625</accession>
<evidence type="ECO:0000313" key="3">
    <source>
        <dbReference type="Proteomes" id="UP000007798"/>
    </source>
</evidence>
<evidence type="ECO:0000256" key="1">
    <source>
        <dbReference type="SAM" id="MobiDB-lite"/>
    </source>
</evidence>
<dbReference type="Proteomes" id="UP000007798">
    <property type="component" value="Unassembled WGS sequence"/>
</dbReference>
<reference evidence="2 3" key="1">
    <citation type="journal article" date="2007" name="Nature">
        <title>Evolution of genes and genomes on the Drosophila phylogeny.</title>
        <authorList>
            <consortium name="Drosophila 12 Genomes Consortium"/>
            <person name="Clark A.G."/>
            <person name="Eisen M.B."/>
            <person name="Smith D.R."/>
            <person name="Bergman C.M."/>
            <person name="Oliver B."/>
            <person name="Markow T.A."/>
            <person name="Kaufman T.C."/>
            <person name="Kellis M."/>
            <person name="Gelbart W."/>
            <person name="Iyer V.N."/>
            <person name="Pollard D.A."/>
            <person name="Sackton T.B."/>
            <person name="Larracuente A.M."/>
            <person name="Singh N.D."/>
            <person name="Abad J.P."/>
            <person name="Abt D.N."/>
            <person name="Adryan B."/>
            <person name="Aguade M."/>
            <person name="Akashi H."/>
            <person name="Anderson W.W."/>
            <person name="Aquadro C.F."/>
            <person name="Ardell D.H."/>
            <person name="Arguello R."/>
            <person name="Artieri C.G."/>
            <person name="Barbash D.A."/>
            <person name="Barker D."/>
            <person name="Barsanti P."/>
            <person name="Batterham P."/>
            <person name="Batzoglou S."/>
            <person name="Begun D."/>
            <person name="Bhutkar A."/>
            <person name="Blanco E."/>
            <person name="Bosak S.A."/>
            <person name="Bradley R.K."/>
            <person name="Brand A.D."/>
            <person name="Brent M.R."/>
            <person name="Brooks A.N."/>
            <person name="Brown R.H."/>
            <person name="Butlin R.K."/>
            <person name="Caggese C."/>
            <person name="Calvi B.R."/>
            <person name="Bernardo de Carvalho A."/>
            <person name="Caspi A."/>
            <person name="Castrezana S."/>
            <person name="Celniker S.E."/>
            <person name="Chang J.L."/>
            <person name="Chapple C."/>
            <person name="Chatterji S."/>
            <person name="Chinwalla A."/>
            <person name="Civetta A."/>
            <person name="Clifton S.W."/>
            <person name="Comeron J.M."/>
            <person name="Costello J.C."/>
            <person name="Coyne J.A."/>
            <person name="Daub J."/>
            <person name="David R.G."/>
            <person name="Delcher A.L."/>
            <person name="Delehaunty K."/>
            <person name="Do C.B."/>
            <person name="Ebling H."/>
            <person name="Edwards K."/>
            <person name="Eickbush T."/>
            <person name="Evans J.D."/>
            <person name="Filipski A."/>
            <person name="Findeiss S."/>
            <person name="Freyhult E."/>
            <person name="Fulton L."/>
            <person name="Fulton R."/>
            <person name="Garcia A.C."/>
            <person name="Gardiner A."/>
            <person name="Garfield D.A."/>
            <person name="Garvin B.E."/>
            <person name="Gibson G."/>
            <person name="Gilbert D."/>
            <person name="Gnerre S."/>
            <person name="Godfrey J."/>
            <person name="Good R."/>
            <person name="Gotea V."/>
            <person name="Gravely B."/>
            <person name="Greenberg A.J."/>
            <person name="Griffiths-Jones S."/>
            <person name="Gross S."/>
            <person name="Guigo R."/>
            <person name="Gustafson E.A."/>
            <person name="Haerty W."/>
            <person name="Hahn M.W."/>
            <person name="Halligan D.L."/>
            <person name="Halpern A.L."/>
            <person name="Halter G.M."/>
            <person name="Han M.V."/>
            <person name="Heger A."/>
            <person name="Hillier L."/>
            <person name="Hinrichs A.S."/>
            <person name="Holmes I."/>
            <person name="Hoskins R.A."/>
            <person name="Hubisz M.J."/>
            <person name="Hultmark D."/>
            <person name="Huntley M.A."/>
            <person name="Jaffe D.B."/>
            <person name="Jagadeeshan S."/>
            <person name="Jeck W.R."/>
            <person name="Johnson J."/>
            <person name="Jones C.D."/>
            <person name="Jordan W.C."/>
            <person name="Karpen G.H."/>
            <person name="Kataoka E."/>
            <person name="Keightley P.D."/>
            <person name="Kheradpour P."/>
            <person name="Kirkness E.F."/>
            <person name="Koerich L.B."/>
            <person name="Kristiansen K."/>
            <person name="Kudrna D."/>
            <person name="Kulathinal R.J."/>
            <person name="Kumar S."/>
            <person name="Kwok R."/>
            <person name="Lander E."/>
            <person name="Langley C.H."/>
            <person name="Lapoint R."/>
            <person name="Lazzaro B.P."/>
            <person name="Lee S.J."/>
            <person name="Levesque L."/>
            <person name="Li R."/>
            <person name="Lin C.F."/>
            <person name="Lin M.F."/>
            <person name="Lindblad-Toh K."/>
            <person name="Llopart A."/>
            <person name="Long M."/>
            <person name="Low L."/>
            <person name="Lozovsky E."/>
            <person name="Lu J."/>
            <person name="Luo M."/>
            <person name="Machado C.A."/>
            <person name="Makalowski W."/>
            <person name="Marzo M."/>
            <person name="Matsuda M."/>
            <person name="Matzkin L."/>
            <person name="McAllister B."/>
            <person name="McBride C.S."/>
            <person name="McKernan B."/>
            <person name="McKernan K."/>
            <person name="Mendez-Lago M."/>
            <person name="Minx P."/>
            <person name="Mollenhauer M.U."/>
            <person name="Montooth K."/>
            <person name="Mount S.M."/>
            <person name="Mu X."/>
            <person name="Myers E."/>
            <person name="Negre B."/>
            <person name="Newfeld S."/>
            <person name="Nielsen R."/>
            <person name="Noor M.A."/>
            <person name="O'Grady P."/>
            <person name="Pachter L."/>
            <person name="Papaceit M."/>
            <person name="Parisi M.J."/>
            <person name="Parisi M."/>
            <person name="Parts L."/>
            <person name="Pedersen J.S."/>
            <person name="Pesole G."/>
            <person name="Phillippy A.M."/>
            <person name="Ponting C.P."/>
            <person name="Pop M."/>
            <person name="Porcelli D."/>
            <person name="Powell J.R."/>
            <person name="Prohaska S."/>
            <person name="Pruitt K."/>
            <person name="Puig M."/>
            <person name="Quesneville H."/>
            <person name="Ram K.R."/>
            <person name="Rand D."/>
            <person name="Rasmussen M.D."/>
            <person name="Reed L.K."/>
            <person name="Reenan R."/>
            <person name="Reily A."/>
            <person name="Remington K.A."/>
            <person name="Rieger T.T."/>
            <person name="Ritchie M.G."/>
            <person name="Robin C."/>
            <person name="Rogers Y.H."/>
            <person name="Rohde C."/>
            <person name="Rozas J."/>
            <person name="Rubenfield M.J."/>
            <person name="Ruiz A."/>
            <person name="Russo S."/>
            <person name="Salzberg S.L."/>
            <person name="Sanchez-Gracia A."/>
            <person name="Saranga D.J."/>
            <person name="Sato H."/>
            <person name="Schaeffer S.W."/>
            <person name="Schatz M.C."/>
            <person name="Schlenke T."/>
            <person name="Schwartz R."/>
            <person name="Segarra C."/>
            <person name="Singh R.S."/>
            <person name="Sirot L."/>
            <person name="Sirota M."/>
            <person name="Sisneros N.B."/>
            <person name="Smith C.D."/>
            <person name="Smith T.F."/>
            <person name="Spieth J."/>
            <person name="Stage D.E."/>
            <person name="Stark A."/>
            <person name="Stephan W."/>
            <person name="Strausberg R.L."/>
            <person name="Strempel S."/>
            <person name="Sturgill D."/>
            <person name="Sutton G."/>
            <person name="Sutton G.G."/>
            <person name="Tao W."/>
            <person name="Teichmann S."/>
            <person name="Tobari Y.N."/>
            <person name="Tomimura Y."/>
            <person name="Tsolas J.M."/>
            <person name="Valente V.L."/>
            <person name="Venter E."/>
            <person name="Venter J.C."/>
            <person name="Vicario S."/>
            <person name="Vieira F.G."/>
            <person name="Vilella A.J."/>
            <person name="Villasante A."/>
            <person name="Walenz B."/>
            <person name="Wang J."/>
            <person name="Wasserman M."/>
            <person name="Watts T."/>
            <person name="Wilson D."/>
            <person name="Wilson R.K."/>
            <person name="Wing R.A."/>
            <person name="Wolfner M.F."/>
            <person name="Wong A."/>
            <person name="Wong G.K."/>
            <person name="Wu C.I."/>
            <person name="Wu G."/>
            <person name="Yamamoto D."/>
            <person name="Yang H.P."/>
            <person name="Yang S.P."/>
            <person name="Yorke J.A."/>
            <person name="Yoshida K."/>
            <person name="Zdobnov E."/>
            <person name="Zhang P."/>
            <person name="Zhang Y."/>
            <person name="Zimin A.V."/>
            <person name="Baldwin J."/>
            <person name="Abdouelleil A."/>
            <person name="Abdulkadir J."/>
            <person name="Abebe A."/>
            <person name="Abera B."/>
            <person name="Abreu J."/>
            <person name="Acer S.C."/>
            <person name="Aftuck L."/>
            <person name="Alexander A."/>
            <person name="An P."/>
            <person name="Anderson E."/>
            <person name="Anderson S."/>
            <person name="Arachi H."/>
            <person name="Azer M."/>
            <person name="Bachantsang P."/>
            <person name="Barry A."/>
            <person name="Bayul T."/>
            <person name="Berlin A."/>
            <person name="Bessette D."/>
            <person name="Bloom T."/>
            <person name="Blye J."/>
            <person name="Boguslavskiy L."/>
            <person name="Bonnet C."/>
            <person name="Boukhgalter B."/>
            <person name="Bourzgui I."/>
            <person name="Brown A."/>
            <person name="Cahill P."/>
            <person name="Channer S."/>
            <person name="Cheshatsang Y."/>
            <person name="Chuda L."/>
            <person name="Citroen M."/>
            <person name="Collymore A."/>
            <person name="Cooke P."/>
            <person name="Costello M."/>
            <person name="D'Aco K."/>
            <person name="Daza R."/>
            <person name="De Haan G."/>
            <person name="DeGray S."/>
            <person name="DeMaso C."/>
            <person name="Dhargay N."/>
            <person name="Dooley K."/>
            <person name="Dooley E."/>
            <person name="Doricent M."/>
            <person name="Dorje P."/>
            <person name="Dorjee K."/>
            <person name="Dupes A."/>
            <person name="Elong R."/>
            <person name="Falk J."/>
            <person name="Farina A."/>
            <person name="Faro S."/>
            <person name="Ferguson D."/>
            <person name="Fisher S."/>
            <person name="Foley C.D."/>
            <person name="Franke A."/>
            <person name="Friedrich D."/>
            <person name="Gadbois L."/>
            <person name="Gearin G."/>
            <person name="Gearin C.R."/>
            <person name="Giannoukos G."/>
            <person name="Goode T."/>
            <person name="Graham J."/>
            <person name="Grandbois E."/>
            <person name="Grewal S."/>
            <person name="Gyaltsen K."/>
            <person name="Hafez N."/>
            <person name="Hagos B."/>
            <person name="Hall J."/>
            <person name="Henson C."/>
            <person name="Hollinger A."/>
            <person name="Honan T."/>
            <person name="Huard M.D."/>
            <person name="Hughes L."/>
            <person name="Hurhula B."/>
            <person name="Husby M.E."/>
            <person name="Kamat A."/>
            <person name="Kanga B."/>
            <person name="Kashin S."/>
            <person name="Khazanovich D."/>
            <person name="Kisner P."/>
            <person name="Lance K."/>
            <person name="Lara M."/>
            <person name="Lee W."/>
            <person name="Lennon N."/>
            <person name="Letendre F."/>
            <person name="LeVine R."/>
            <person name="Lipovsky A."/>
            <person name="Liu X."/>
            <person name="Liu J."/>
            <person name="Liu S."/>
            <person name="Lokyitsang T."/>
            <person name="Lokyitsang Y."/>
            <person name="Lubonja R."/>
            <person name="Lui A."/>
            <person name="MacDonald P."/>
            <person name="Magnisalis V."/>
            <person name="Maru K."/>
            <person name="Matthews C."/>
            <person name="McCusker W."/>
            <person name="McDonough S."/>
            <person name="Mehta T."/>
            <person name="Meldrim J."/>
            <person name="Meneus L."/>
            <person name="Mihai O."/>
            <person name="Mihalev A."/>
            <person name="Mihova T."/>
            <person name="Mittelman R."/>
            <person name="Mlenga V."/>
            <person name="Montmayeur A."/>
            <person name="Mulrain L."/>
            <person name="Navidi A."/>
            <person name="Naylor J."/>
            <person name="Negash T."/>
            <person name="Nguyen T."/>
            <person name="Nguyen N."/>
            <person name="Nicol R."/>
            <person name="Norbu C."/>
            <person name="Norbu N."/>
            <person name="Novod N."/>
            <person name="O'Neill B."/>
            <person name="Osman S."/>
            <person name="Markiewicz E."/>
            <person name="Oyono O.L."/>
            <person name="Patti C."/>
            <person name="Phunkhang P."/>
            <person name="Pierre F."/>
            <person name="Priest M."/>
            <person name="Raghuraman S."/>
            <person name="Rege F."/>
            <person name="Reyes R."/>
            <person name="Rise C."/>
            <person name="Rogov P."/>
            <person name="Ross K."/>
            <person name="Ryan E."/>
            <person name="Settipalli S."/>
            <person name="Shea T."/>
            <person name="Sherpa N."/>
            <person name="Shi L."/>
            <person name="Shih D."/>
            <person name="Sparrow T."/>
            <person name="Spaulding J."/>
            <person name="Stalker J."/>
            <person name="Stange-Thomann N."/>
            <person name="Stavropoulos S."/>
            <person name="Stone C."/>
            <person name="Strader C."/>
            <person name="Tesfaye S."/>
            <person name="Thomson T."/>
            <person name="Thoulutsang Y."/>
            <person name="Thoulutsang D."/>
            <person name="Topham K."/>
            <person name="Topping I."/>
            <person name="Tsamla T."/>
            <person name="Vassiliev H."/>
            <person name="Vo A."/>
            <person name="Wangchuk T."/>
            <person name="Wangdi T."/>
            <person name="Weiand M."/>
            <person name="Wilkinson J."/>
            <person name="Wilson A."/>
            <person name="Yadav S."/>
            <person name="Young G."/>
            <person name="Yu Q."/>
            <person name="Zembek L."/>
            <person name="Zhong D."/>
            <person name="Zimmer A."/>
            <person name="Zwirko Z."/>
            <person name="Jaffe D.B."/>
            <person name="Alvarez P."/>
            <person name="Brockman W."/>
            <person name="Butler J."/>
            <person name="Chin C."/>
            <person name="Gnerre S."/>
            <person name="Grabherr M."/>
            <person name="Kleber M."/>
            <person name="Mauceli E."/>
            <person name="MacCallum I."/>
        </authorList>
    </citation>
    <scope>NUCLEOTIDE SEQUENCE [LARGE SCALE GENOMIC DNA]</scope>
    <source>
        <strain evidence="3">Tucson 14030-0811.24</strain>
    </source>
</reference>
<name>A0A0Q9X625_DROWI</name>
<keyword evidence="3" id="KW-1185">Reference proteome</keyword>
<gene>
    <name evidence="2" type="primary">Dwil\GK27646</name>
    <name evidence="2" type="ORF">Dwil_GK27646</name>
</gene>
<sequence>MVKIQMSVQNPQNSIDELITESLNTLTSTGVLAHTGTSEYGLRCVLQYDNVQRDLPAVPVMPIPRVTPKPPTIPRLDPNKPKTDLISKESMSGGELTKARKRWRCNNKVLPKRPCDRKKRAKPKKVKKNKPKKRDSYNLQAVTEHLNQAFEKIKRQEQREQMRLAKAVPVIQQHPLDLSNINPVPLERGPSAHPSGAAQGMPQPPDQLPAIGNTLWSPVDCFDGPNTDNASMLGLCGSRIRAANPFQRRWAPFWERAAGNRVNVDGQQGENRPAWVRMSLPNLDLFGNPYN</sequence>
<feature type="compositionally biased region" description="Basic residues" evidence="1">
    <location>
        <begin position="115"/>
        <end position="133"/>
    </location>
</feature>
<feature type="compositionally biased region" description="Pro residues" evidence="1">
    <location>
        <begin position="62"/>
        <end position="73"/>
    </location>
</feature>
<dbReference type="InParanoid" id="A0A0Q9X625"/>
<evidence type="ECO:0000313" key="2">
    <source>
        <dbReference type="EMBL" id="KRG00167.1"/>
    </source>
</evidence>
<feature type="compositionally biased region" description="Basic and acidic residues" evidence="1">
    <location>
        <begin position="77"/>
        <end position="87"/>
    </location>
</feature>
<feature type="region of interest" description="Disordered" evidence="1">
    <location>
        <begin position="62"/>
        <end position="98"/>
    </location>
</feature>
<protein>
    <submittedName>
        <fullName evidence="2">Uncharacterized protein</fullName>
    </submittedName>
</protein>
<dbReference type="AlphaFoldDB" id="A0A0Q9X625"/>
<proteinExistence type="predicted"/>